<dbReference type="InterPro" id="IPR010031">
    <property type="entry name" value="FAD_lactone_oxidase-like"/>
</dbReference>
<dbReference type="InterPro" id="IPR036318">
    <property type="entry name" value="FAD-bd_PCMH-like_sf"/>
</dbReference>
<evidence type="ECO:0000256" key="1">
    <source>
        <dbReference type="ARBA" id="ARBA00022630"/>
    </source>
</evidence>
<feature type="domain" description="FAD-binding PCMH-type" evidence="3">
    <location>
        <begin position="34"/>
        <end position="175"/>
    </location>
</feature>
<dbReference type="InterPro" id="IPR016166">
    <property type="entry name" value="FAD-bd_PCMH"/>
</dbReference>
<evidence type="ECO:0000259" key="3">
    <source>
        <dbReference type="PROSITE" id="PS51387"/>
    </source>
</evidence>
<dbReference type="Proteomes" id="UP000036356">
    <property type="component" value="Unassembled WGS sequence"/>
</dbReference>
<name>A0A0J1FS15_9FIRM</name>
<dbReference type="PANTHER" id="PTHR43762:SF1">
    <property type="entry name" value="D-ARABINONO-1,4-LACTONE OXIDASE"/>
    <property type="match status" value="1"/>
</dbReference>
<dbReference type="EMBL" id="LDZY01000006">
    <property type="protein sequence ID" value="KLU66072.1"/>
    <property type="molecule type" value="Genomic_DNA"/>
</dbReference>
<reference evidence="4 5" key="1">
    <citation type="submission" date="2015-06" db="EMBL/GenBank/DDBJ databases">
        <title>Draft genome of the moderately acidophilic sulfate reducer Candidatus Desulfosporosinus acididurans strain M1.</title>
        <authorList>
            <person name="Poehlein A."/>
            <person name="Petzsch P."/>
            <person name="Johnson B.D."/>
            <person name="Schloemann M."/>
            <person name="Daniel R."/>
            <person name="Muehling M."/>
        </authorList>
    </citation>
    <scope>NUCLEOTIDE SEQUENCE [LARGE SCALE GENOMIC DNA]</scope>
    <source>
        <strain evidence="4 5">M1</strain>
    </source>
</reference>
<proteinExistence type="predicted"/>
<organism evidence="4 5">
    <name type="scientific">Desulfosporosinus acididurans</name>
    <dbReference type="NCBI Taxonomy" id="476652"/>
    <lineage>
        <taxon>Bacteria</taxon>
        <taxon>Bacillati</taxon>
        <taxon>Bacillota</taxon>
        <taxon>Clostridia</taxon>
        <taxon>Eubacteriales</taxon>
        <taxon>Desulfitobacteriaceae</taxon>
        <taxon>Desulfosporosinus</taxon>
    </lineage>
</organism>
<accession>A0A0J1FS15</accession>
<dbReference type="GO" id="GO:0016899">
    <property type="term" value="F:oxidoreductase activity, acting on the CH-OH group of donors, oxygen as acceptor"/>
    <property type="evidence" value="ECO:0007669"/>
    <property type="project" value="InterPro"/>
</dbReference>
<dbReference type="InterPro" id="IPR006094">
    <property type="entry name" value="Oxid_FAD_bind_N"/>
</dbReference>
<dbReference type="Pfam" id="PF01565">
    <property type="entry name" value="FAD_binding_4"/>
    <property type="match status" value="1"/>
</dbReference>
<evidence type="ECO:0000256" key="2">
    <source>
        <dbReference type="ARBA" id="ARBA00023002"/>
    </source>
</evidence>
<keyword evidence="5" id="KW-1185">Reference proteome</keyword>
<dbReference type="GO" id="GO:0071949">
    <property type="term" value="F:FAD binding"/>
    <property type="evidence" value="ECO:0007669"/>
    <property type="project" value="InterPro"/>
</dbReference>
<sequence length="430" mass="48753">MDLSWNRFPRLKHRGVFNLSEGFVSLPRTESFCLPYGNGRSYGDVCLNEDGVLLNTRQLNHFIHFDQTTGRLRCEAGVLLKEILELVVPQNWFLPVTPGTQFITIGGAIANDVHGKNHHCAGSFGNHVIRLELLRSDGQRIVCSMEKAKDWFTATIGGLGLTGLITWAEIQLIPVNNPWILTQSRRFSSLDEFWEINSEAEHRWPYTVAWYDCLSAGRGQGRGVYISGQHAAETDKFPPRHPKSLRFPFDPSFSLINPLSLRLINTVYYHKPIKDMPSLSHYEPFFYPLDGVLDWNRIYGKKGFFQYQCILPPEDAQDGIKAMSKKIAASGQGSFLAVLKTFGNIPSRGLMSFARPGVTLALDFPNHGQTTLRLFRELDAIVSEAQGVLNPSKDARMSAQMFQNGFPRWEQFADFIDPKFSSSFWRRVTQ</sequence>
<evidence type="ECO:0000313" key="4">
    <source>
        <dbReference type="EMBL" id="KLU66072.1"/>
    </source>
</evidence>
<dbReference type="AlphaFoldDB" id="A0A0J1FS15"/>
<dbReference type="PROSITE" id="PS51387">
    <property type="entry name" value="FAD_PCMH"/>
    <property type="match status" value="1"/>
</dbReference>
<dbReference type="STRING" id="476652.DEAC_c21110"/>
<gene>
    <name evidence="4" type="primary">dprE1</name>
    <name evidence="4" type="ORF">DEAC_c21110</name>
</gene>
<dbReference type="PATRIC" id="fig|476652.3.peg.2185"/>
<dbReference type="InterPro" id="IPR016169">
    <property type="entry name" value="FAD-bd_PCMH_sub2"/>
</dbReference>
<protein>
    <submittedName>
        <fullName evidence="4">Putative decaprenylphosphoryl-beta-D-ribose oxidase</fullName>
        <ecNumber evidence="4">1.-.-.-</ecNumber>
    </submittedName>
</protein>
<dbReference type="Gene3D" id="3.30.465.10">
    <property type="match status" value="1"/>
</dbReference>
<dbReference type="SUPFAM" id="SSF56176">
    <property type="entry name" value="FAD-binding/transporter-associated domain-like"/>
    <property type="match status" value="1"/>
</dbReference>
<keyword evidence="2 4" id="KW-0560">Oxidoreductase</keyword>
<comment type="caution">
    <text evidence="4">The sequence shown here is derived from an EMBL/GenBank/DDBJ whole genome shotgun (WGS) entry which is preliminary data.</text>
</comment>
<dbReference type="EC" id="1.-.-.-" evidence="4"/>
<dbReference type="PANTHER" id="PTHR43762">
    <property type="entry name" value="L-GULONOLACTONE OXIDASE"/>
    <property type="match status" value="1"/>
</dbReference>
<keyword evidence="1" id="KW-0285">Flavoprotein</keyword>
<dbReference type="RefSeq" id="WP_047809959.1">
    <property type="nucleotide sequence ID" value="NZ_LDZY01000006.1"/>
</dbReference>
<evidence type="ECO:0000313" key="5">
    <source>
        <dbReference type="Proteomes" id="UP000036356"/>
    </source>
</evidence>